<dbReference type="EMBL" id="CP030010">
    <property type="protein sequence ID" value="ASW49990.2"/>
    <property type="molecule type" value="Genomic_DNA"/>
</dbReference>
<dbReference type="FunFam" id="3.40.50.1000:FF:000022">
    <property type="entry name" value="Phosphoglycolate phosphatase"/>
    <property type="match status" value="1"/>
</dbReference>
<dbReference type="Gene3D" id="1.10.150.240">
    <property type="entry name" value="Putative phosphatase, domain 2"/>
    <property type="match status" value="1"/>
</dbReference>
<dbReference type="Proteomes" id="UP000323128">
    <property type="component" value="Chromosome"/>
</dbReference>
<dbReference type="Pfam" id="PF13419">
    <property type="entry name" value="HAD_2"/>
    <property type="match status" value="1"/>
</dbReference>
<evidence type="ECO:0000313" key="1">
    <source>
        <dbReference type="EMBL" id="ASW49990.2"/>
    </source>
</evidence>
<dbReference type="GO" id="GO:0005829">
    <property type="term" value="C:cytosol"/>
    <property type="evidence" value="ECO:0007669"/>
    <property type="project" value="TreeGrafter"/>
</dbReference>
<dbReference type="SFLD" id="SFLDG01129">
    <property type="entry name" value="C1.5:_HAD__Beta-PGM__Phosphata"/>
    <property type="match status" value="1"/>
</dbReference>
<reference evidence="1" key="1">
    <citation type="journal article" date="2021" name="Front. Microbiol.">
        <title>Comparative Virulence and Genomic Analysis of Streptococcus suis Isolates.</title>
        <authorList>
            <person name="Nicholson T.L."/>
            <person name="Waack U."/>
            <person name="Anderson T.K."/>
            <person name="Bayles D.O."/>
            <person name="Zaia S.R."/>
            <person name="Goertz I."/>
            <person name="Eppinger M."/>
            <person name="Hau S.J."/>
            <person name="Brockmeier S.L."/>
            <person name="Shore S.M."/>
        </authorList>
    </citation>
    <scope>NUCLEOTIDE SEQUENCE</scope>
    <source>
        <strain evidence="1">SRD478</strain>
    </source>
</reference>
<dbReference type="InterPro" id="IPR036412">
    <property type="entry name" value="HAD-like_sf"/>
</dbReference>
<dbReference type="AlphaFoldDB" id="A0A3Q8BN98"/>
<dbReference type="InterPro" id="IPR041492">
    <property type="entry name" value="HAD_2"/>
</dbReference>
<dbReference type="GO" id="GO:0004713">
    <property type="term" value="F:protein tyrosine kinase activity"/>
    <property type="evidence" value="ECO:0007669"/>
    <property type="project" value="TreeGrafter"/>
</dbReference>
<dbReference type="NCBIfam" id="TIGR01549">
    <property type="entry name" value="HAD-SF-IA-v1"/>
    <property type="match status" value="1"/>
</dbReference>
<dbReference type="RefSeq" id="WP_053866738.1">
    <property type="nucleotide sequence ID" value="NZ_CP030010.1"/>
</dbReference>
<dbReference type="CDD" id="cd04302">
    <property type="entry name" value="HAD_5NT"/>
    <property type="match status" value="1"/>
</dbReference>
<dbReference type="SUPFAM" id="SSF56784">
    <property type="entry name" value="HAD-like"/>
    <property type="match status" value="1"/>
</dbReference>
<dbReference type="InterPro" id="IPR050155">
    <property type="entry name" value="HAD-like_hydrolase_sf"/>
</dbReference>
<sequence length="59" mass="6845">MSNSALKFTVIISPFQYRHLLFLLLLRRARKHRFLISNFKHSTGVFELTLPNSSYACGC</sequence>
<dbReference type="InterPro" id="IPR006439">
    <property type="entry name" value="HAD-SF_hydro_IA"/>
</dbReference>
<dbReference type="PANTHER" id="PTHR43434">
    <property type="entry name" value="PHOSPHOGLYCOLATE PHOSPHATASE"/>
    <property type="match status" value="1"/>
</dbReference>
<protein>
    <submittedName>
        <fullName evidence="1">Uncharacterized protein</fullName>
    </submittedName>
</protein>
<dbReference type="InterPro" id="IPR023198">
    <property type="entry name" value="PGP-like_dom2"/>
</dbReference>
<dbReference type="InterPro" id="IPR023214">
    <property type="entry name" value="HAD_sf"/>
</dbReference>
<name>A0A3Q8BN98_STRSU</name>
<dbReference type="Gene3D" id="3.40.50.1000">
    <property type="entry name" value="HAD superfamily/HAD-like"/>
    <property type="match status" value="1"/>
</dbReference>
<accession>A0A3Q8BN98</accession>
<proteinExistence type="predicted"/>
<organism evidence="1">
    <name type="scientific">Streptococcus suis</name>
    <dbReference type="NCBI Taxonomy" id="1307"/>
    <lineage>
        <taxon>Bacteria</taxon>
        <taxon>Bacillati</taxon>
        <taxon>Bacillota</taxon>
        <taxon>Bacilli</taxon>
        <taxon>Lactobacillales</taxon>
        <taxon>Streptococcaceae</taxon>
        <taxon>Streptococcus</taxon>
    </lineage>
</organism>
<dbReference type="PANTHER" id="PTHR43434:SF20">
    <property type="entry name" value="5'-NUCLEOTIDASE"/>
    <property type="match status" value="1"/>
</dbReference>
<dbReference type="SFLD" id="SFLDS00003">
    <property type="entry name" value="Haloacid_Dehalogenase"/>
    <property type="match status" value="1"/>
</dbReference>
<dbReference type="SFLD" id="SFLDG01135">
    <property type="entry name" value="C1.5.6:_HAD__Beta-PGM__Phospha"/>
    <property type="match status" value="1"/>
</dbReference>
<gene>
    <name evidence="1" type="ORF">A7J08_06795</name>
</gene>